<dbReference type="PANTHER" id="PTHR33116">
    <property type="entry name" value="REVERSE TRANSCRIPTASE ZINC-BINDING DOMAIN-CONTAINING PROTEIN-RELATED-RELATED"/>
    <property type="match status" value="1"/>
</dbReference>
<keyword evidence="2" id="KW-1185">Reference proteome</keyword>
<dbReference type="PANTHER" id="PTHR33116:SF86">
    <property type="entry name" value="REVERSE TRANSCRIPTASE DOMAIN-CONTAINING PROTEIN"/>
    <property type="match status" value="1"/>
</dbReference>
<evidence type="ECO:0000313" key="2">
    <source>
        <dbReference type="Proteomes" id="UP000828251"/>
    </source>
</evidence>
<gene>
    <name evidence="1" type="ORF">J1N35_011687</name>
</gene>
<protein>
    <submittedName>
        <fullName evidence="1">Uncharacterized protein</fullName>
    </submittedName>
</protein>
<organism evidence="1 2">
    <name type="scientific">Gossypium stocksii</name>
    <dbReference type="NCBI Taxonomy" id="47602"/>
    <lineage>
        <taxon>Eukaryota</taxon>
        <taxon>Viridiplantae</taxon>
        <taxon>Streptophyta</taxon>
        <taxon>Embryophyta</taxon>
        <taxon>Tracheophyta</taxon>
        <taxon>Spermatophyta</taxon>
        <taxon>Magnoliopsida</taxon>
        <taxon>eudicotyledons</taxon>
        <taxon>Gunneridae</taxon>
        <taxon>Pentapetalae</taxon>
        <taxon>rosids</taxon>
        <taxon>malvids</taxon>
        <taxon>Malvales</taxon>
        <taxon>Malvaceae</taxon>
        <taxon>Malvoideae</taxon>
        <taxon>Gossypium</taxon>
    </lineage>
</organism>
<dbReference type="OrthoDB" id="999992at2759"/>
<dbReference type="AlphaFoldDB" id="A0A9D3W2H5"/>
<dbReference type="Proteomes" id="UP000828251">
    <property type="component" value="Unassembled WGS sequence"/>
</dbReference>
<accession>A0A9D3W2H5</accession>
<comment type="caution">
    <text evidence="1">The sequence shown here is derived from an EMBL/GenBank/DDBJ whole genome shotgun (WGS) entry which is preliminary data.</text>
</comment>
<dbReference type="EMBL" id="JAIQCV010000004">
    <property type="protein sequence ID" value="KAH1107919.1"/>
    <property type="molecule type" value="Genomic_DNA"/>
</dbReference>
<proteinExistence type="predicted"/>
<evidence type="ECO:0000313" key="1">
    <source>
        <dbReference type="EMBL" id="KAH1107919.1"/>
    </source>
</evidence>
<sequence length="135" mass="15233">MTLSSWLNNATNLVFLAIPTYLMSTVRFSITVCKEIEKLAKGFIWGSTTLGRRSALINWQDVCLPVDNGGLGIRSLTDQNKIFLLKMGYDILTSTNALWVHMVRNNIMSMGYYPNPLNEIIVRIFGVRFPTSGVR</sequence>
<name>A0A9D3W2H5_9ROSI</name>
<reference evidence="1 2" key="1">
    <citation type="journal article" date="2021" name="Plant Biotechnol. J.">
        <title>Multi-omics assisted identification of the key and species-specific regulatory components of drought-tolerant mechanisms in Gossypium stocksii.</title>
        <authorList>
            <person name="Yu D."/>
            <person name="Ke L."/>
            <person name="Zhang D."/>
            <person name="Wu Y."/>
            <person name="Sun Y."/>
            <person name="Mei J."/>
            <person name="Sun J."/>
            <person name="Sun Y."/>
        </authorList>
    </citation>
    <scope>NUCLEOTIDE SEQUENCE [LARGE SCALE GENOMIC DNA]</scope>
    <source>
        <strain evidence="2">cv. E1</strain>
        <tissue evidence="1">Leaf</tissue>
    </source>
</reference>